<evidence type="ECO:0000259" key="11">
    <source>
        <dbReference type="PROSITE" id="PS50853"/>
    </source>
</evidence>
<reference evidence="12" key="1">
    <citation type="submission" date="2022-11" db="EMBL/GenBank/DDBJ databases">
        <authorList>
            <person name="Kikuchi T."/>
        </authorList>
    </citation>
    <scope>NUCLEOTIDE SEQUENCE</scope>
    <source>
        <strain evidence="12">PS1010</strain>
    </source>
</reference>
<evidence type="ECO:0000256" key="4">
    <source>
        <dbReference type="ARBA" id="ARBA00022989"/>
    </source>
</evidence>
<organism evidence="12 13">
    <name type="scientific">Caenorhabditis angaria</name>
    <dbReference type="NCBI Taxonomy" id="860376"/>
    <lineage>
        <taxon>Eukaryota</taxon>
        <taxon>Metazoa</taxon>
        <taxon>Ecdysozoa</taxon>
        <taxon>Nematoda</taxon>
        <taxon>Chromadorea</taxon>
        <taxon>Rhabditida</taxon>
        <taxon>Rhabditina</taxon>
        <taxon>Rhabditomorpha</taxon>
        <taxon>Rhabditoidea</taxon>
        <taxon>Rhabditidae</taxon>
        <taxon>Peloderinae</taxon>
        <taxon>Caenorhabditis</taxon>
    </lineage>
</organism>
<keyword evidence="2 8" id="KW-0813">Transport</keyword>
<dbReference type="InterPro" id="IPR013783">
    <property type="entry name" value="Ig-like_fold"/>
</dbReference>
<keyword evidence="3 8" id="KW-0812">Transmembrane</keyword>
<feature type="compositionally biased region" description="Polar residues" evidence="9">
    <location>
        <begin position="500"/>
        <end position="518"/>
    </location>
</feature>
<dbReference type="OrthoDB" id="8923679at2759"/>
<feature type="transmembrane region" description="Helical" evidence="10">
    <location>
        <begin position="1155"/>
        <end position="1175"/>
    </location>
</feature>
<feature type="region of interest" description="Disordered" evidence="9">
    <location>
        <begin position="390"/>
        <end position="410"/>
    </location>
</feature>
<dbReference type="CDD" id="cd00063">
    <property type="entry name" value="FN3"/>
    <property type="match status" value="2"/>
</dbReference>
<feature type="compositionally biased region" description="Polar residues" evidence="9">
    <location>
        <begin position="556"/>
        <end position="579"/>
    </location>
</feature>
<keyword evidence="13" id="KW-1185">Reference proteome</keyword>
<dbReference type="FunFam" id="2.60.40.10:FF:002297">
    <property type="entry name" value="CRE-TWK-32 protein"/>
    <property type="match status" value="1"/>
</dbReference>
<dbReference type="PRINTS" id="PR01333">
    <property type="entry name" value="2POREKCHANEL"/>
</dbReference>
<evidence type="ECO:0000313" key="13">
    <source>
        <dbReference type="Proteomes" id="UP001152747"/>
    </source>
</evidence>
<evidence type="ECO:0000256" key="1">
    <source>
        <dbReference type="ARBA" id="ARBA00004141"/>
    </source>
</evidence>
<dbReference type="Proteomes" id="UP001152747">
    <property type="component" value="Unassembled WGS sequence"/>
</dbReference>
<dbReference type="PANTHER" id="PTHR11003">
    <property type="entry name" value="POTASSIUM CHANNEL, SUBFAMILY K"/>
    <property type="match status" value="1"/>
</dbReference>
<feature type="region of interest" description="Disordered" evidence="9">
    <location>
        <begin position="448"/>
        <end position="519"/>
    </location>
</feature>
<keyword evidence="6 10" id="KW-0472">Membrane</keyword>
<dbReference type="SUPFAM" id="SSF49265">
    <property type="entry name" value="Fibronectin type III"/>
    <property type="match status" value="1"/>
</dbReference>
<evidence type="ECO:0000256" key="3">
    <source>
        <dbReference type="ARBA" id="ARBA00022692"/>
    </source>
</evidence>
<feature type="compositionally biased region" description="Basic and acidic residues" evidence="9">
    <location>
        <begin position="544"/>
        <end position="555"/>
    </location>
</feature>
<dbReference type="InterPro" id="IPR013099">
    <property type="entry name" value="K_chnl_dom"/>
</dbReference>
<dbReference type="EMBL" id="CANHGI010000005">
    <property type="protein sequence ID" value="CAI5450855.1"/>
    <property type="molecule type" value="Genomic_DNA"/>
</dbReference>
<name>A0A9P1ITA1_9PELO</name>
<dbReference type="GO" id="GO:0015271">
    <property type="term" value="F:outward rectifier potassium channel activity"/>
    <property type="evidence" value="ECO:0007669"/>
    <property type="project" value="TreeGrafter"/>
</dbReference>
<proteinExistence type="inferred from homology"/>
<feature type="region of interest" description="Disordered" evidence="9">
    <location>
        <begin position="533"/>
        <end position="720"/>
    </location>
</feature>
<feature type="compositionally biased region" description="Polar residues" evidence="9">
    <location>
        <begin position="817"/>
        <end position="838"/>
    </location>
</feature>
<feature type="transmembrane region" description="Helical" evidence="10">
    <location>
        <begin position="950"/>
        <end position="972"/>
    </location>
</feature>
<evidence type="ECO:0000313" key="12">
    <source>
        <dbReference type="EMBL" id="CAI5450855.1"/>
    </source>
</evidence>
<evidence type="ECO:0000256" key="2">
    <source>
        <dbReference type="ARBA" id="ARBA00022448"/>
    </source>
</evidence>
<evidence type="ECO:0000256" key="5">
    <source>
        <dbReference type="ARBA" id="ARBA00023065"/>
    </source>
</evidence>
<feature type="region of interest" description="Disordered" evidence="9">
    <location>
        <begin position="817"/>
        <end position="858"/>
    </location>
</feature>
<dbReference type="Gene3D" id="1.10.287.70">
    <property type="match status" value="1"/>
</dbReference>
<comment type="caution">
    <text evidence="12">The sequence shown here is derived from an EMBL/GenBank/DDBJ whole genome shotgun (WGS) entry which is preliminary data.</text>
</comment>
<feature type="compositionally biased region" description="Basic and acidic residues" evidence="9">
    <location>
        <begin position="166"/>
        <end position="175"/>
    </location>
</feature>
<dbReference type="GO" id="GO:0022841">
    <property type="term" value="F:potassium ion leak channel activity"/>
    <property type="evidence" value="ECO:0007669"/>
    <property type="project" value="TreeGrafter"/>
</dbReference>
<keyword evidence="5 8" id="KW-0406">Ion transport</keyword>
<feature type="region of interest" description="Disordered" evidence="9">
    <location>
        <begin position="108"/>
        <end position="199"/>
    </location>
</feature>
<dbReference type="SMART" id="SM00060">
    <property type="entry name" value="FN3"/>
    <property type="match status" value="2"/>
</dbReference>
<dbReference type="Gene3D" id="2.60.40.10">
    <property type="entry name" value="Immunoglobulins"/>
    <property type="match status" value="2"/>
</dbReference>
<dbReference type="PANTHER" id="PTHR11003:SF73">
    <property type="entry name" value="FIBRONECTIN TYPE-III DOMAIN-CONTAINING PROTEIN"/>
    <property type="match status" value="1"/>
</dbReference>
<comment type="similarity">
    <text evidence="8">Belongs to the two pore domain potassium channel (TC 1.A.1.8) family.</text>
</comment>
<dbReference type="Pfam" id="PF07885">
    <property type="entry name" value="Ion_trans_2"/>
    <property type="match status" value="2"/>
</dbReference>
<feature type="region of interest" description="Disordered" evidence="9">
    <location>
        <begin position="1"/>
        <end position="48"/>
    </location>
</feature>
<dbReference type="InterPro" id="IPR036116">
    <property type="entry name" value="FN3_sf"/>
</dbReference>
<dbReference type="SUPFAM" id="SSF81324">
    <property type="entry name" value="Voltage-gated potassium channels"/>
    <property type="match status" value="2"/>
</dbReference>
<evidence type="ECO:0000256" key="8">
    <source>
        <dbReference type="RuleBase" id="RU003857"/>
    </source>
</evidence>
<feature type="transmembrane region" description="Helical" evidence="10">
    <location>
        <begin position="1187"/>
        <end position="1203"/>
    </location>
</feature>
<feature type="compositionally biased region" description="Polar residues" evidence="9">
    <location>
        <begin position="670"/>
        <end position="685"/>
    </location>
</feature>
<feature type="region of interest" description="Disordered" evidence="9">
    <location>
        <begin position="221"/>
        <end position="270"/>
    </location>
</feature>
<feature type="transmembrane region" description="Helical" evidence="10">
    <location>
        <begin position="1209"/>
        <end position="1236"/>
    </location>
</feature>
<comment type="subcellular location">
    <subcellularLocation>
        <location evidence="1">Membrane</location>
        <topology evidence="1">Multi-pass membrane protein</topology>
    </subcellularLocation>
</comment>
<dbReference type="InterPro" id="IPR003280">
    <property type="entry name" value="2pore_dom_K_chnl"/>
</dbReference>
<evidence type="ECO:0000256" key="10">
    <source>
        <dbReference type="SAM" id="Phobius"/>
    </source>
</evidence>
<gene>
    <name evidence="12" type="ORF">CAMP_LOCUS13492</name>
</gene>
<dbReference type="PROSITE" id="PS50853">
    <property type="entry name" value="FN3"/>
    <property type="match status" value="2"/>
</dbReference>
<evidence type="ECO:0000256" key="7">
    <source>
        <dbReference type="ARBA" id="ARBA00023303"/>
    </source>
</evidence>
<feature type="compositionally biased region" description="Basic and acidic residues" evidence="9">
    <location>
        <begin position="633"/>
        <end position="650"/>
    </location>
</feature>
<protein>
    <recommendedName>
        <fullName evidence="11">Fibronectin type-III domain-containing protein</fullName>
    </recommendedName>
</protein>
<feature type="compositionally biased region" description="Low complexity" evidence="9">
    <location>
        <begin position="143"/>
        <end position="154"/>
    </location>
</feature>
<accession>A0A9P1ITA1</accession>
<dbReference type="InterPro" id="IPR003961">
    <property type="entry name" value="FN3_dom"/>
</dbReference>
<evidence type="ECO:0000256" key="9">
    <source>
        <dbReference type="SAM" id="MobiDB-lite"/>
    </source>
</evidence>
<keyword evidence="4 10" id="KW-1133">Transmembrane helix</keyword>
<feature type="compositionally biased region" description="Basic and acidic residues" evidence="9">
    <location>
        <begin position="844"/>
        <end position="858"/>
    </location>
</feature>
<dbReference type="GO" id="GO:0030322">
    <property type="term" value="P:stabilization of membrane potential"/>
    <property type="evidence" value="ECO:0007669"/>
    <property type="project" value="TreeGrafter"/>
</dbReference>
<evidence type="ECO:0000256" key="6">
    <source>
        <dbReference type="ARBA" id="ARBA00023136"/>
    </source>
</evidence>
<dbReference type="GO" id="GO:0005886">
    <property type="term" value="C:plasma membrane"/>
    <property type="evidence" value="ECO:0007669"/>
    <property type="project" value="TreeGrafter"/>
</dbReference>
<feature type="domain" description="Fibronectin type-III" evidence="11">
    <location>
        <begin position="1404"/>
        <end position="1494"/>
    </location>
</feature>
<feature type="domain" description="Fibronectin type-III" evidence="11">
    <location>
        <begin position="1305"/>
        <end position="1403"/>
    </location>
</feature>
<dbReference type="Pfam" id="PF00041">
    <property type="entry name" value="fn3"/>
    <property type="match status" value="2"/>
</dbReference>
<keyword evidence="7 8" id="KW-0407">Ion channel</keyword>
<feature type="compositionally biased region" description="Polar residues" evidence="9">
    <location>
        <begin position="601"/>
        <end position="613"/>
    </location>
</feature>
<feature type="compositionally biased region" description="Acidic residues" evidence="9">
    <location>
        <begin position="449"/>
        <end position="460"/>
    </location>
</feature>
<feature type="transmembrane region" description="Helical" evidence="10">
    <location>
        <begin position="1062"/>
        <end position="1084"/>
    </location>
</feature>
<sequence>MDRNNSVPHSPSIKDDDGQQRQQPTPPTAFPFSGLPAGSQPVLNQPAAAAPGYPMQAHVLYDPVTGQHYIVPQPYYQPLQPMYYPPPQPPNQPAHMYYPYPKQPQQPVYMGMYSPANSRPATSAEGPSNEDKSEANNSEDAMSTTSNISRSSFSLMQNAKIPQFGTKRENSREYMFRSPTTNHSPFLHHQHQQQQDYEQPLRSPIGRAKYENPFVKLHRLESEPSRGGTQSDFEGKPTPKFAYPTNSSSSDVETSRRFGRQRAPETPESSRRIIEQEIEKSEETIVEEPKKPRIPPAKSVRMEINFDDVPVVPEEKRIPRKSNATAFTVTLDSKEKDLSLQEAARNLAENRRNRGKIVKMTSQEEKSADLPVSRANKNYLLEKLLTGKNSNEYDVGENAGNEAGSEVGSREDFDMRSEALTFVIDTSKRTGNAAYLNQNNFQTKVVQFSDDEDSESDSESEIMQQYSQRSEPPKQQPIKIKTPSPPPPQPVTKPFESRISRPSTSKLSPRPTSGTSDFLQELAKLRLMAGLPASGIEESVSENDSTKRSNFRRAETSSARAPTVSSTQKVNARASFSSSRPRESITTTPTPSRKTETRRSLTGTSSPQLSGMSAGQRPPFKSGTRGILLGQSEEQREQERNAWLRRKDYNPMKAAAAARKPSTELKSKEQQFQSRRSITINTINNDPFAKRAPQCVSRPTPRNRSQEPRQRRPIPGGDVQKLSGLAKAVDMLSAKCKKSIELIRLQNKGCLSVSVEDLLQTASEPPRPNESLDEQLERLSDAFDAVQRYLEQSPLDGFNSPTPDAFYDDDDVAESRSTFSGVSTHQENRPSNESISSSYRKKKNELNEKKPAQFHRDLSTFTIQEEERKLRQRKSGKEEKEGNELVSLEGFRVFLKNEEVKHWLKTRGAAAGPMCGGALLSSGLCRFSELTPGQFGLTKQLVLRLALPHVTLLFVSICYAAFGGWMLTIINYSQRSGQHSLIFDSTRQEFAKNLINSTELIDYDLLFDEFIEEAFEYRNHADGVHWQSPIQSNPLSNFTSNLFFAATTLTSIGYGIDAPESLIGRVFCLVYLFFGIPLYLITIADLAKFCTELMNRGYTEIIKHKFRVKRRYKRWKSGRIRRESMKVGQVIIAGGEDEVAEFLWTHLEHAQFVEVPFLLVIGILLSYIGLSSWVISWIENWEMTDGFYFVMMSVLTVGFGDMVPRNEWFAVPILFIILAGLVLTTTCVDVVGAYYIDRLHFFGRRLDDDPLSWLKEVQQRRIEAMKKEAMRKLFETVTALHHIRLTAFKQLTQNYDDHLRKTPNPPRNLVASHATADSVMLRWSAPIYVDEGRRYWYTITYKPRTPQRKSNIVVVDFVNKDRYLVTGLKSFTLYEFSIHTTTRYGQSIPIKVQEYTEPCTVPQSVRIDAISDETATLSWRTPKMNNGPESYVIQYVQEPAPQFVYWNKYRVGESCRFTLTNLQPDTRYIICVTAEHNFGLAAMSKSMRFRTKKWWGDEDSQYLRIPGTSHRLSIASAISTLSALR</sequence>